<name>A0AAP0NB75_LIQFO</name>
<accession>A0AAP0NB75</accession>
<evidence type="ECO:0000313" key="2">
    <source>
        <dbReference type="Proteomes" id="UP001415857"/>
    </source>
</evidence>
<dbReference type="EMBL" id="JBBPBK010000015">
    <property type="protein sequence ID" value="KAK9269733.1"/>
    <property type="molecule type" value="Genomic_DNA"/>
</dbReference>
<gene>
    <name evidence="1" type="ORF">L1049_001511</name>
</gene>
<sequence>MVGYKEWKTHIPGVDEEDDVQWIWGPSQHVGTKQQDNEYFSKLNSNKWKKIIGRHHKCTCQDHMWVGRFGDFLLGGGDQVDVVVTPEVGVKVKKCGVHLYDHEESSTQSDGGELIMYDSAWNENAIIVGDDDDNDDRTDRDALKFANACGGLILTERSAPVPALPSREALELDLLTRDQSRTSYGNWNLYWI</sequence>
<reference evidence="1 2" key="1">
    <citation type="journal article" date="2024" name="Plant J.">
        <title>Genome sequences and population genomics reveal climatic adaptation and genomic divergence between two closely related sweetgum species.</title>
        <authorList>
            <person name="Xu W.Q."/>
            <person name="Ren C.Q."/>
            <person name="Zhang X.Y."/>
            <person name="Comes H.P."/>
            <person name="Liu X.H."/>
            <person name="Li Y.G."/>
            <person name="Kettle C.J."/>
            <person name="Jalonen R."/>
            <person name="Gaisberger H."/>
            <person name="Ma Y.Z."/>
            <person name="Qiu Y.X."/>
        </authorList>
    </citation>
    <scope>NUCLEOTIDE SEQUENCE [LARGE SCALE GENOMIC DNA]</scope>
    <source>
        <strain evidence="1">Hangzhou</strain>
    </source>
</reference>
<organism evidence="1 2">
    <name type="scientific">Liquidambar formosana</name>
    <name type="common">Formosan gum</name>
    <dbReference type="NCBI Taxonomy" id="63359"/>
    <lineage>
        <taxon>Eukaryota</taxon>
        <taxon>Viridiplantae</taxon>
        <taxon>Streptophyta</taxon>
        <taxon>Embryophyta</taxon>
        <taxon>Tracheophyta</taxon>
        <taxon>Spermatophyta</taxon>
        <taxon>Magnoliopsida</taxon>
        <taxon>eudicotyledons</taxon>
        <taxon>Gunneridae</taxon>
        <taxon>Pentapetalae</taxon>
        <taxon>Saxifragales</taxon>
        <taxon>Altingiaceae</taxon>
        <taxon>Liquidambar</taxon>
    </lineage>
</organism>
<proteinExistence type="predicted"/>
<evidence type="ECO:0000313" key="1">
    <source>
        <dbReference type="EMBL" id="KAK9269733.1"/>
    </source>
</evidence>
<dbReference type="Proteomes" id="UP001415857">
    <property type="component" value="Unassembled WGS sequence"/>
</dbReference>
<comment type="caution">
    <text evidence="1">The sequence shown here is derived from an EMBL/GenBank/DDBJ whole genome shotgun (WGS) entry which is preliminary data.</text>
</comment>
<dbReference type="AlphaFoldDB" id="A0AAP0NB75"/>
<protein>
    <submittedName>
        <fullName evidence="1">Uncharacterized protein</fullName>
    </submittedName>
</protein>
<keyword evidence="2" id="KW-1185">Reference proteome</keyword>